<evidence type="ECO:0000313" key="7">
    <source>
        <dbReference type="Proteomes" id="UP000829116"/>
    </source>
</evidence>
<dbReference type="InterPro" id="IPR036937">
    <property type="entry name" value="Adhesion_dom_fimbrial_sf"/>
</dbReference>
<dbReference type="EMBL" id="CP093245">
    <property type="protein sequence ID" value="UNH29557.1"/>
    <property type="molecule type" value="Genomic_DNA"/>
</dbReference>
<keyword evidence="3" id="KW-0732">Signal</keyword>
<dbReference type="RefSeq" id="WP_047255400.1">
    <property type="nucleotide sequence ID" value="NZ_CAWMFK010000053.1"/>
</dbReference>
<evidence type="ECO:0000259" key="5">
    <source>
        <dbReference type="Pfam" id="PF00419"/>
    </source>
</evidence>
<sequence>MKNKNKLLTTLSIIGLSITINAYADDGKINFIGNIIDNTCTIEQDSLDQNVILGDVSKEALNGAAEKTAAPTQFIINMTNCPDVKAKIKFDGLKDSINPNLLALNTEENVATGVGIRITDMANKEISLYTATDLPDLTSTPVKLNFIARYVSTGDTVTIGKANSTSQFTIIYN</sequence>
<protein>
    <submittedName>
        <fullName evidence="6">Fimbrial protein</fullName>
    </submittedName>
</protein>
<feature type="domain" description="Fimbrial-type adhesion" evidence="5">
    <location>
        <begin position="29"/>
        <end position="172"/>
    </location>
</feature>
<reference evidence="6" key="1">
    <citation type="submission" date="2022-03" db="EMBL/GenBank/DDBJ databases">
        <title>ESBL-producing Moellerella wisconsensis and Escherichia marmotae isolated from wild game meat.</title>
        <authorList>
            <person name="Biggel M."/>
        </authorList>
    </citation>
    <scope>NUCLEOTIDE SEQUENCE</scope>
    <source>
        <strain evidence="6">W51</strain>
    </source>
</reference>
<dbReference type="SUPFAM" id="SSF49401">
    <property type="entry name" value="Bacterial adhesins"/>
    <property type="match status" value="1"/>
</dbReference>
<comment type="similarity">
    <text evidence="2">Belongs to the fimbrial protein family.</text>
</comment>
<dbReference type="InterPro" id="IPR000259">
    <property type="entry name" value="Adhesion_dom_fimbrial"/>
</dbReference>
<evidence type="ECO:0000256" key="4">
    <source>
        <dbReference type="ARBA" id="ARBA00023263"/>
    </source>
</evidence>
<proteinExistence type="inferred from homology"/>
<name>A0A9Q8Q022_9GAMM</name>
<dbReference type="InterPro" id="IPR008966">
    <property type="entry name" value="Adhesion_dom_sf"/>
</dbReference>
<dbReference type="PANTHER" id="PTHR33420:SF3">
    <property type="entry name" value="FIMBRIAL SUBUNIT ELFA"/>
    <property type="match status" value="1"/>
</dbReference>
<dbReference type="GO" id="GO:0043709">
    <property type="term" value="P:cell adhesion involved in single-species biofilm formation"/>
    <property type="evidence" value="ECO:0007669"/>
    <property type="project" value="TreeGrafter"/>
</dbReference>
<dbReference type="GeneID" id="79717440"/>
<dbReference type="GO" id="GO:0009289">
    <property type="term" value="C:pilus"/>
    <property type="evidence" value="ECO:0007669"/>
    <property type="project" value="UniProtKB-SubCell"/>
</dbReference>
<organism evidence="6 7">
    <name type="scientific">Moellerella wisconsensis</name>
    <dbReference type="NCBI Taxonomy" id="158849"/>
    <lineage>
        <taxon>Bacteria</taxon>
        <taxon>Pseudomonadati</taxon>
        <taxon>Pseudomonadota</taxon>
        <taxon>Gammaproteobacteria</taxon>
        <taxon>Enterobacterales</taxon>
        <taxon>Morganellaceae</taxon>
        <taxon>Moellerella</taxon>
    </lineage>
</organism>
<accession>A0A9Q8Q022</accession>
<evidence type="ECO:0000313" key="6">
    <source>
        <dbReference type="EMBL" id="UNH29557.1"/>
    </source>
</evidence>
<dbReference type="InterPro" id="IPR050263">
    <property type="entry name" value="Bact_Fimbrial_Adh_Pro"/>
</dbReference>
<evidence type="ECO:0000256" key="3">
    <source>
        <dbReference type="ARBA" id="ARBA00022729"/>
    </source>
</evidence>
<dbReference type="Gene3D" id="2.60.40.1090">
    <property type="entry name" value="Fimbrial-type adhesion domain"/>
    <property type="match status" value="1"/>
</dbReference>
<dbReference type="PANTHER" id="PTHR33420">
    <property type="entry name" value="FIMBRIAL SUBUNIT ELFA-RELATED"/>
    <property type="match status" value="1"/>
</dbReference>
<dbReference type="Proteomes" id="UP000829116">
    <property type="component" value="Chromosome"/>
</dbReference>
<comment type="subcellular location">
    <subcellularLocation>
        <location evidence="1">Fimbrium</location>
    </subcellularLocation>
</comment>
<evidence type="ECO:0000256" key="2">
    <source>
        <dbReference type="ARBA" id="ARBA00006671"/>
    </source>
</evidence>
<evidence type="ECO:0000256" key="1">
    <source>
        <dbReference type="ARBA" id="ARBA00004561"/>
    </source>
</evidence>
<gene>
    <name evidence="6" type="ORF">MNY72_09130</name>
</gene>
<dbReference type="Pfam" id="PF00419">
    <property type="entry name" value="Fimbrial"/>
    <property type="match status" value="1"/>
</dbReference>
<dbReference type="AlphaFoldDB" id="A0A9Q8Q022"/>
<keyword evidence="4" id="KW-0281">Fimbrium</keyword>